<dbReference type="Proteomes" id="UP000646244">
    <property type="component" value="Unassembled WGS sequence"/>
</dbReference>
<dbReference type="InterPro" id="IPR036188">
    <property type="entry name" value="FAD/NAD-bd_sf"/>
</dbReference>
<name>A0A918TAQ6_STRCJ</name>
<proteinExistence type="predicted"/>
<dbReference type="SUPFAM" id="SSF51905">
    <property type="entry name" value="FAD/NAD(P)-binding domain"/>
    <property type="match status" value="1"/>
</dbReference>
<evidence type="ECO:0008006" key="4">
    <source>
        <dbReference type="Google" id="ProtNLM"/>
    </source>
</evidence>
<dbReference type="RefSeq" id="WP_190107884.1">
    <property type="nucleotide sequence ID" value="NZ_BMVB01000001.1"/>
</dbReference>
<feature type="region of interest" description="Disordered" evidence="1">
    <location>
        <begin position="1"/>
        <end position="21"/>
    </location>
</feature>
<feature type="compositionally biased region" description="Basic and acidic residues" evidence="1">
    <location>
        <begin position="1"/>
        <end position="19"/>
    </location>
</feature>
<dbReference type="AlphaFoldDB" id="A0A918TAQ6"/>
<dbReference type="Pfam" id="PF12831">
    <property type="entry name" value="FAD_oxidored"/>
    <property type="match status" value="1"/>
</dbReference>
<dbReference type="Gene3D" id="3.50.50.60">
    <property type="entry name" value="FAD/NAD(P)-binding domain"/>
    <property type="match status" value="1"/>
</dbReference>
<protein>
    <recommendedName>
        <fullName evidence="4">Monooxygenase</fullName>
    </recommendedName>
</protein>
<evidence type="ECO:0000256" key="1">
    <source>
        <dbReference type="SAM" id="MobiDB-lite"/>
    </source>
</evidence>
<organism evidence="2 3">
    <name type="scientific">Streptomyces cinnamoneus</name>
    <name type="common">Streptoverticillium cinnamoneum</name>
    <dbReference type="NCBI Taxonomy" id="53446"/>
    <lineage>
        <taxon>Bacteria</taxon>
        <taxon>Bacillati</taxon>
        <taxon>Actinomycetota</taxon>
        <taxon>Actinomycetes</taxon>
        <taxon>Kitasatosporales</taxon>
        <taxon>Streptomycetaceae</taxon>
        <taxon>Streptomyces</taxon>
        <taxon>Streptomyces cinnamoneus group</taxon>
    </lineage>
</organism>
<dbReference type="EMBL" id="BMVB01000001">
    <property type="protein sequence ID" value="GHC34847.1"/>
    <property type="molecule type" value="Genomic_DNA"/>
</dbReference>
<accession>A0A918TAQ6</accession>
<comment type="caution">
    <text evidence="2">The sequence shown here is derived from an EMBL/GenBank/DDBJ whole genome shotgun (WGS) entry which is preliminary data.</text>
</comment>
<reference evidence="2" key="2">
    <citation type="submission" date="2020-09" db="EMBL/GenBank/DDBJ databases">
        <authorList>
            <person name="Sun Q."/>
            <person name="Ohkuma M."/>
        </authorList>
    </citation>
    <scope>NUCLEOTIDE SEQUENCE</scope>
    <source>
        <strain evidence="2">JCM 4633</strain>
    </source>
</reference>
<evidence type="ECO:0000313" key="2">
    <source>
        <dbReference type="EMBL" id="GHC34847.1"/>
    </source>
</evidence>
<dbReference type="PANTHER" id="PTHR43422:SF3">
    <property type="entry name" value="THIAMINE THIAZOLE SYNTHASE"/>
    <property type="match status" value="1"/>
</dbReference>
<gene>
    <name evidence="2" type="ORF">GCM10010507_04670</name>
</gene>
<sequence length="478" mass="51323">MTNTDAHDPQRTTGGDDHRPARRVVVIGGSLAGLLAAQALAGHAGTVTVVERDRYPDGPGHRSGVPQDRHTHVLLESGQQAMETLLPGILDEMREHGARRVGTPGDICQWQNGRWFRRTPATTHFLSASRGLTDWVVRRRVLAGSRIETVQGAEVTGLVGDARRVRGVRLRERGAAAGRQEERVLEADLVVDASGRSSRAPAWLAAIGAEAPHEERLETGLAYSTRFYRAAAGVADGAALGVYIVPNPDQPLGGLLLPLEDDRWIVTLSGLRGSEPPTDEAGFLDFTARLPHPLLHDWLRKAEPVSAAHGFRGTANVRRRYDRPGRRPAGFLATGEALCAFNPIYGQGMSVAALSAVALQDALADPRRTPTTHRVQQALSAAARQAWDISAGADKNMPGATGNVLRPRAVDRPADWYMKRLQERACGNPEVGAVFRDVLSLIAPASALFAPAVARAVLFGPEPEAPVEPPLQQETPAA</sequence>
<evidence type="ECO:0000313" key="3">
    <source>
        <dbReference type="Proteomes" id="UP000646244"/>
    </source>
</evidence>
<dbReference type="PANTHER" id="PTHR43422">
    <property type="entry name" value="THIAMINE THIAZOLE SYNTHASE"/>
    <property type="match status" value="1"/>
</dbReference>
<reference evidence="2" key="1">
    <citation type="journal article" date="2014" name="Int. J. Syst. Evol. Microbiol.">
        <title>Complete genome sequence of Corynebacterium casei LMG S-19264T (=DSM 44701T), isolated from a smear-ripened cheese.</title>
        <authorList>
            <consortium name="US DOE Joint Genome Institute (JGI-PGF)"/>
            <person name="Walter F."/>
            <person name="Albersmeier A."/>
            <person name="Kalinowski J."/>
            <person name="Ruckert C."/>
        </authorList>
    </citation>
    <scope>NUCLEOTIDE SEQUENCE</scope>
    <source>
        <strain evidence="2">JCM 4633</strain>
    </source>
</reference>